<protein>
    <submittedName>
        <fullName evidence="9">Putative permease</fullName>
    </submittedName>
</protein>
<evidence type="ECO:0000256" key="6">
    <source>
        <dbReference type="ARBA" id="ARBA00022989"/>
    </source>
</evidence>
<keyword evidence="7 8" id="KW-0472">Membrane</keyword>
<gene>
    <name evidence="9" type="ordered locus">Deipe_3018</name>
</gene>
<reference evidence="10" key="1">
    <citation type="submission" date="2012-03" db="EMBL/GenBank/DDBJ databases">
        <title>Complete sequence of chromosome of Deinococcus peraridilitoris DSM 19664.</title>
        <authorList>
            <person name="Lucas S."/>
            <person name="Copeland A."/>
            <person name="Lapidus A."/>
            <person name="Glavina del Rio T."/>
            <person name="Dalin E."/>
            <person name="Tice H."/>
            <person name="Bruce D."/>
            <person name="Goodwin L."/>
            <person name="Pitluck S."/>
            <person name="Peters L."/>
            <person name="Mikhailova N."/>
            <person name="Lu M."/>
            <person name="Kyrpides N."/>
            <person name="Mavromatis K."/>
            <person name="Ivanova N."/>
            <person name="Brettin T."/>
            <person name="Detter J.C."/>
            <person name="Han C."/>
            <person name="Larimer F."/>
            <person name="Land M."/>
            <person name="Hauser L."/>
            <person name="Markowitz V."/>
            <person name="Cheng J.-F."/>
            <person name="Hugenholtz P."/>
            <person name="Woyke T."/>
            <person name="Wu D."/>
            <person name="Pukall R."/>
            <person name="Steenblock K."/>
            <person name="Brambilla E."/>
            <person name="Klenk H.-P."/>
            <person name="Eisen J.A."/>
        </authorList>
    </citation>
    <scope>NUCLEOTIDE SEQUENCE [LARGE SCALE GENOMIC DNA]</scope>
    <source>
        <strain evidence="10">DSM 19664 / LMG 22246 / CIP 109416 / KR-200</strain>
    </source>
</reference>
<feature type="transmembrane region" description="Helical" evidence="8">
    <location>
        <begin position="176"/>
        <end position="197"/>
    </location>
</feature>
<keyword evidence="3" id="KW-0813">Transport</keyword>
<dbReference type="EMBL" id="CP003382">
    <property type="protein sequence ID" value="AFZ68468.1"/>
    <property type="molecule type" value="Genomic_DNA"/>
</dbReference>
<feature type="transmembrane region" description="Helical" evidence="8">
    <location>
        <begin position="328"/>
        <end position="353"/>
    </location>
</feature>
<evidence type="ECO:0000256" key="3">
    <source>
        <dbReference type="ARBA" id="ARBA00022448"/>
    </source>
</evidence>
<keyword evidence="4" id="KW-1003">Cell membrane</keyword>
<evidence type="ECO:0000256" key="8">
    <source>
        <dbReference type="SAM" id="Phobius"/>
    </source>
</evidence>
<dbReference type="AlphaFoldDB" id="L0A3J4"/>
<dbReference type="PANTHER" id="PTHR21716">
    <property type="entry name" value="TRANSMEMBRANE PROTEIN"/>
    <property type="match status" value="1"/>
</dbReference>
<dbReference type="OrthoDB" id="9793390at2"/>
<feature type="transmembrane region" description="Helical" evidence="8">
    <location>
        <begin position="19"/>
        <end position="36"/>
    </location>
</feature>
<dbReference type="HOGENOM" id="CLU_031275_8_1_0"/>
<evidence type="ECO:0000256" key="7">
    <source>
        <dbReference type="ARBA" id="ARBA00023136"/>
    </source>
</evidence>
<dbReference type="PATRIC" id="fig|937777.3.peg.3034"/>
<keyword evidence="6 8" id="KW-1133">Transmembrane helix</keyword>
<organism evidence="9 10">
    <name type="scientific">Deinococcus peraridilitoris (strain DSM 19664 / LMG 22246 / CIP 109416 / KR-200)</name>
    <dbReference type="NCBI Taxonomy" id="937777"/>
    <lineage>
        <taxon>Bacteria</taxon>
        <taxon>Thermotogati</taxon>
        <taxon>Deinococcota</taxon>
        <taxon>Deinococci</taxon>
        <taxon>Deinococcales</taxon>
        <taxon>Deinococcaceae</taxon>
        <taxon>Deinococcus</taxon>
    </lineage>
</organism>
<dbReference type="STRING" id="937777.Deipe_3018"/>
<feature type="transmembrane region" description="Helical" evidence="8">
    <location>
        <begin position="42"/>
        <end position="63"/>
    </location>
</feature>
<keyword evidence="10" id="KW-1185">Reference proteome</keyword>
<feature type="transmembrane region" description="Helical" evidence="8">
    <location>
        <begin position="260"/>
        <end position="287"/>
    </location>
</feature>
<evidence type="ECO:0000313" key="10">
    <source>
        <dbReference type="Proteomes" id="UP000010467"/>
    </source>
</evidence>
<evidence type="ECO:0000256" key="5">
    <source>
        <dbReference type="ARBA" id="ARBA00022692"/>
    </source>
</evidence>
<feature type="transmembrane region" description="Helical" evidence="8">
    <location>
        <begin position="235"/>
        <end position="254"/>
    </location>
</feature>
<comment type="subcellular location">
    <subcellularLocation>
        <location evidence="1">Cell membrane</location>
        <topology evidence="1">Multi-pass membrane protein</topology>
    </subcellularLocation>
</comment>
<dbReference type="KEGG" id="dpd:Deipe_3018"/>
<sequence>MMNPVPEGNAFVSIWRNPYVRVAVFLLLAYLAYRFIGQIANVLILATVAYVIAYLANPLLVWFERRRVRRGVGILFVLLALIGLLALASTLLVAVIQQFANLIESLPQLVARANELILSLSGWLERFRDSPILGGFQQQITSFTQSGAETLQRNILPFLQRLVSANGPLVGGLSTAAGWLGNLVLILILSIYMMAGFDKIGLTLLRIFPRRWQPLALELSQNVERAVGGYLRGQILIAVAVGTMIGVGLAIVGVPQAAAIGFLAGIFNIVPYLGPIIGALPAILLALPDGWLKVVLVIVVFVAANQIEGNFLSPYILGRTTDLHPITVLLSILIGLGLFGIVGALIAVPLAALGKLLLHEYYYPSRVYKGGP</sequence>
<evidence type="ECO:0000256" key="1">
    <source>
        <dbReference type="ARBA" id="ARBA00004651"/>
    </source>
</evidence>
<dbReference type="GO" id="GO:0005886">
    <property type="term" value="C:plasma membrane"/>
    <property type="evidence" value="ECO:0007669"/>
    <property type="project" value="UniProtKB-SubCell"/>
</dbReference>
<feature type="transmembrane region" description="Helical" evidence="8">
    <location>
        <begin position="294"/>
        <end position="316"/>
    </location>
</feature>
<name>L0A3J4_DEIPD</name>
<dbReference type="InterPro" id="IPR002549">
    <property type="entry name" value="AI-2E-like"/>
</dbReference>
<comment type="similarity">
    <text evidence="2">Belongs to the autoinducer-2 exporter (AI-2E) (TC 2.A.86) family.</text>
</comment>
<evidence type="ECO:0000256" key="4">
    <source>
        <dbReference type="ARBA" id="ARBA00022475"/>
    </source>
</evidence>
<accession>L0A3J4</accession>
<dbReference type="PANTHER" id="PTHR21716:SF53">
    <property type="entry name" value="PERMEASE PERM-RELATED"/>
    <property type="match status" value="1"/>
</dbReference>
<evidence type="ECO:0000313" key="9">
    <source>
        <dbReference type="EMBL" id="AFZ68468.1"/>
    </source>
</evidence>
<dbReference type="GO" id="GO:0055085">
    <property type="term" value="P:transmembrane transport"/>
    <property type="evidence" value="ECO:0007669"/>
    <property type="project" value="TreeGrafter"/>
</dbReference>
<evidence type="ECO:0000256" key="2">
    <source>
        <dbReference type="ARBA" id="ARBA00009773"/>
    </source>
</evidence>
<proteinExistence type="inferred from homology"/>
<dbReference type="eggNOG" id="COG0628">
    <property type="taxonomic scope" value="Bacteria"/>
</dbReference>
<feature type="transmembrane region" description="Helical" evidence="8">
    <location>
        <begin position="75"/>
        <end position="100"/>
    </location>
</feature>
<keyword evidence="5 8" id="KW-0812">Transmembrane</keyword>
<dbReference type="Pfam" id="PF01594">
    <property type="entry name" value="AI-2E_transport"/>
    <property type="match status" value="1"/>
</dbReference>
<dbReference type="Proteomes" id="UP000010467">
    <property type="component" value="Chromosome"/>
</dbReference>